<feature type="transmembrane region" description="Helical" evidence="1">
    <location>
        <begin position="41"/>
        <end position="65"/>
    </location>
</feature>
<comment type="caution">
    <text evidence="2">The sequence shown here is derived from an EMBL/GenBank/DDBJ whole genome shotgun (WGS) entry which is preliminary data.</text>
</comment>
<accession>A0A1G2EWJ3</accession>
<dbReference type="AlphaFoldDB" id="A0A1G2EWJ3"/>
<organism evidence="2 3">
    <name type="scientific">Candidatus Niyogibacteria bacterium RIFCSPLOWO2_02_FULL_45_13</name>
    <dbReference type="NCBI Taxonomy" id="1801725"/>
    <lineage>
        <taxon>Bacteria</taxon>
        <taxon>Candidatus Niyogiibacteriota</taxon>
    </lineage>
</organism>
<protein>
    <submittedName>
        <fullName evidence="2">Uncharacterized protein</fullName>
    </submittedName>
</protein>
<dbReference type="STRING" id="1801725.A3J00_00720"/>
<keyword evidence="1" id="KW-0812">Transmembrane</keyword>
<dbReference type="Proteomes" id="UP000178428">
    <property type="component" value="Unassembled WGS sequence"/>
</dbReference>
<proteinExistence type="predicted"/>
<evidence type="ECO:0000313" key="2">
    <source>
        <dbReference type="EMBL" id="OGZ30176.1"/>
    </source>
</evidence>
<dbReference type="EMBL" id="MHMR01000026">
    <property type="protein sequence ID" value="OGZ30176.1"/>
    <property type="molecule type" value="Genomic_DNA"/>
</dbReference>
<reference evidence="2 3" key="1">
    <citation type="journal article" date="2016" name="Nat. Commun.">
        <title>Thousands of microbial genomes shed light on interconnected biogeochemical processes in an aquifer system.</title>
        <authorList>
            <person name="Anantharaman K."/>
            <person name="Brown C.T."/>
            <person name="Hug L.A."/>
            <person name="Sharon I."/>
            <person name="Castelle C.J."/>
            <person name="Probst A.J."/>
            <person name="Thomas B.C."/>
            <person name="Singh A."/>
            <person name="Wilkins M.J."/>
            <person name="Karaoz U."/>
            <person name="Brodie E.L."/>
            <person name="Williams K.H."/>
            <person name="Hubbard S.S."/>
            <person name="Banfield J.F."/>
        </authorList>
    </citation>
    <scope>NUCLEOTIDE SEQUENCE [LARGE SCALE GENOMIC DNA]</scope>
</reference>
<sequence>MFYVLTPVWFVVAWLFFGYLAAAILKYDLVETYPEWRGPDIAFSLFIIFLGPLMFVAVSIICLLCHKKLGMRLNIFKIIIKR</sequence>
<evidence type="ECO:0000256" key="1">
    <source>
        <dbReference type="SAM" id="Phobius"/>
    </source>
</evidence>
<gene>
    <name evidence="2" type="ORF">A3J00_00720</name>
</gene>
<evidence type="ECO:0000313" key="3">
    <source>
        <dbReference type="Proteomes" id="UP000178428"/>
    </source>
</evidence>
<name>A0A1G2EWJ3_9BACT</name>
<keyword evidence="1" id="KW-0472">Membrane</keyword>
<keyword evidence="1" id="KW-1133">Transmembrane helix</keyword>